<feature type="region of interest" description="Disordered" evidence="1">
    <location>
        <begin position="18"/>
        <end position="104"/>
    </location>
</feature>
<organism evidence="2">
    <name type="scientific">Rosellinia necatrix</name>
    <name type="common">White root-rot fungus</name>
    <dbReference type="NCBI Taxonomy" id="77044"/>
    <lineage>
        <taxon>Eukaryota</taxon>
        <taxon>Fungi</taxon>
        <taxon>Dikarya</taxon>
        <taxon>Ascomycota</taxon>
        <taxon>Pezizomycotina</taxon>
        <taxon>Sordariomycetes</taxon>
        <taxon>Xylariomycetidae</taxon>
        <taxon>Xylariales</taxon>
        <taxon>Xylariaceae</taxon>
        <taxon>Rosellinia</taxon>
    </lineage>
</organism>
<sequence length="287" mass="31105">MVWFSCCSSRTDYELVPPSRLANRPANQWPHNPAAHRSQGRRHPQGRPQPRSRVPSREELEKQRRQAQATAAARTYGWPTTRRGTDGGGEVGGAGSSGSRDSVIEPHLAGGLAALPGSDFRAVYDPRRAQHPSPAPPPPPPPPPQQQQQVRLPNYPRQQPQHPPYHPGQSAWQQPGRMPATWATPTQGAAAITTTTTAAAAAAPVAYQRPTVARRPVVRTAPRLPSQPQRPRHVRRDSNGVSECSSDEGDGGGDHNVEDYRHLRNYTVSPLQDHGGGSGGGPYTQAR</sequence>
<proteinExistence type="predicted"/>
<feature type="compositionally biased region" description="Basic and acidic residues" evidence="1">
    <location>
        <begin position="55"/>
        <end position="64"/>
    </location>
</feature>
<evidence type="ECO:0000313" key="2">
    <source>
        <dbReference type="EMBL" id="GAP86100.1"/>
    </source>
</evidence>
<gene>
    <name evidence="2" type="ORF">SAMD00023353_0302290</name>
</gene>
<feature type="compositionally biased region" description="Low complexity" evidence="1">
    <location>
        <begin position="209"/>
        <end position="223"/>
    </location>
</feature>
<protein>
    <submittedName>
        <fullName evidence="2">Uncharacterized protein</fullName>
    </submittedName>
</protein>
<feature type="region of interest" description="Disordered" evidence="1">
    <location>
        <begin position="209"/>
        <end position="287"/>
    </location>
</feature>
<feature type="region of interest" description="Disordered" evidence="1">
    <location>
        <begin position="127"/>
        <end position="187"/>
    </location>
</feature>
<evidence type="ECO:0000256" key="1">
    <source>
        <dbReference type="SAM" id="MobiDB-lite"/>
    </source>
</evidence>
<dbReference type="AlphaFoldDB" id="A0A1W2TDM5"/>
<feature type="compositionally biased region" description="Gly residues" evidence="1">
    <location>
        <begin position="274"/>
        <end position="287"/>
    </location>
</feature>
<dbReference type="OrthoDB" id="4767118at2759"/>
<dbReference type="EMBL" id="DF977448">
    <property type="protein sequence ID" value="GAP86100.1"/>
    <property type="molecule type" value="Genomic_DNA"/>
</dbReference>
<feature type="compositionally biased region" description="Pro residues" evidence="1">
    <location>
        <begin position="133"/>
        <end position="145"/>
    </location>
</feature>
<reference evidence="2" key="1">
    <citation type="submission" date="2016-03" db="EMBL/GenBank/DDBJ databases">
        <title>Draft genome sequence of Rosellinia necatrix.</title>
        <authorList>
            <person name="Kanematsu S."/>
        </authorList>
    </citation>
    <scope>NUCLEOTIDE SEQUENCE [LARGE SCALE GENOMIC DNA]</scope>
    <source>
        <strain evidence="2">W97</strain>
    </source>
</reference>
<feature type="compositionally biased region" description="Low complexity" evidence="1">
    <location>
        <begin position="66"/>
        <end position="82"/>
    </location>
</feature>
<feature type="compositionally biased region" description="Gly residues" evidence="1">
    <location>
        <begin position="86"/>
        <end position="96"/>
    </location>
</feature>
<feature type="compositionally biased region" description="Basic and acidic residues" evidence="1">
    <location>
        <begin position="252"/>
        <end position="262"/>
    </location>
</feature>
<name>A0A1W2TDM5_ROSNE</name>
<evidence type="ECO:0000313" key="3">
    <source>
        <dbReference type="Proteomes" id="UP000054516"/>
    </source>
</evidence>
<keyword evidence="3" id="KW-1185">Reference proteome</keyword>
<feature type="compositionally biased region" description="Low complexity" evidence="1">
    <location>
        <begin position="146"/>
        <end position="160"/>
    </location>
</feature>
<accession>A0A1W2TDM5</accession>
<dbReference type="Proteomes" id="UP000054516">
    <property type="component" value="Unassembled WGS sequence"/>
</dbReference>